<dbReference type="RefSeq" id="XP_049306983.1">
    <property type="nucleotide sequence ID" value="XM_049451026.1"/>
</dbReference>
<evidence type="ECO:0000256" key="5">
    <source>
        <dbReference type="ARBA" id="ARBA00023002"/>
    </source>
</evidence>
<evidence type="ECO:0000256" key="8">
    <source>
        <dbReference type="SAM" id="Phobius"/>
    </source>
</evidence>
<evidence type="ECO:0000256" key="3">
    <source>
        <dbReference type="ARBA" id="ARBA00022617"/>
    </source>
</evidence>
<keyword evidence="7" id="KW-0503">Monooxygenase</keyword>
<comment type="cofactor">
    <cofactor evidence="1">
        <name>heme</name>
        <dbReference type="ChEBI" id="CHEBI:30413"/>
    </cofactor>
</comment>
<accession>A0ABM3JCN8</accession>
<dbReference type="Gene3D" id="1.10.630.10">
    <property type="entry name" value="Cytochrome P450"/>
    <property type="match status" value="2"/>
</dbReference>
<evidence type="ECO:0000256" key="7">
    <source>
        <dbReference type="ARBA" id="ARBA00023033"/>
    </source>
</evidence>
<dbReference type="PRINTS" id="PR00463">
    <property type="entry name" value="EP450I"/>
</dbReference>
<keyword evidence="8" id="KW-0472">Membrane</keyword>
<dbReference type="InterPro" id="IPR002401">
    <property type="entry name" value="Cyt_P450_E_grp-I"/>
</dbReference>
<dbReference type="InterPro" id="IPR017972">
    <property type="entry name" value="Cyt_P450_CS"/>
</dbReference>
<feature type="transmembrane region" description="Helical" evidence="8">
    <location>
        <begin position="522"/>
        <end position="541"/>
    </location>
</feature>
<dbReference type="InterPro" id="IPR050196">
    <property type="entry name" value="Cytochrome_P450_Monoox"/>
</dbReference>
<dbReference type="InterPro" id="IPR001128">
    <property type="entry name" value="Cyt_P450"/>
</dbReference>
<organism evidence="9 10">
    <name type="scientific">Bactrocera dorsalis</name>
    <name type="common">Oriental fruit fly</name>
    <name type="synonym">Dacus dorsalis</name>
    <dbReference type="NCBI Taxonomy" id="27457"/>
    <lineage>
        <taxon>Eukaryota</taxon>
        <taxon>Metazoa</taxon>
        <taxon>Ecdysozoa</taxon>
        <taxon>Arthropoda</taxon>
        <taxon>Hexapoda</taxon>
        <taxon>Insecta</taxon>
        <taxon>Pterygota</taxon>
        <taxon>Neoptera</taxon>
        <taxon>Endopterygota</taxon>
        <taxon>Diptera</taxon>
        <taxon>Brachycera</taxon>
        <taxon>Muscomorpha</taxon>
        <taxon>Tephritoidea</taxon>
        <taxon>Tephritidae</taxon>
        <taxon>Bactrocera</taxon>
        <taxon>Bactrocera</taxon>
    </lineage>
</organism>
<keyword evidence="8" id="KW-1133">Transmembrane helix</keyword>
<evidence type="ECO:0000256" key="4">
    <source>
        <dbReference type="ARBA" id="ARBA00022723"/>
    </source>
</evidence>
<dbReference type="Proteomes" id="UP001652620">
    <property type="component" value="Chromosome 3"/>
</dbReference>
<sequence length="1048" mass="121360">MLTLLLFLLIIVGIYAYWSYVQYKTGWHLLKKIPGPFVYWIFGNVPQIGLRPEEHMKQIRRWAHDYNYGLVRVYGGAQPYLMITNPKTTEQVLSSTDFIYKYDPYKFFYPWLGQGLLTANGKHWVNHRKMITPSFHFAILQDFLKIMNETTDRFVELLSGFAAKMEMFDFQEVVTRSTIDVICEAAMGTPVNAIQGPTSPIVPAIADICDVMRQRIFSALNRFDFFFVWTSGYHKQQKALAILRKEFSQIIDKRREMLKTLNQNKLKLDVDGKRPKMAFLDNLLTAEVDGKPLTFQDIFEEVSTFMFEGHDTTASAIGFAIYCLSRHPEVQRRAFQEQFAIFGKDLKRNPTFQEVSDMKYLELIIKETLRLFPSVPFIVRTLLQQTEIGGFQIPAGTSLGFCIIAMGTNPQHFPTPFEFKPERFENRNSTNPYDYIPFSAGPRNCIGQKFAMMELKVTLSKIIRHFNILPAVDGLSKGIHNPADRGDKIDNPYDARLGFFLTLKSVNGLYIRLRPRAYQFEMWLLLLYGVLLAPILAILYLEVKNYSKVKQLNKLPGPPALPVLGNAHQVGKTPSELLNKLFQWWVESDHGNYRVLIGPYRNMVVSDAKDLEYILTSKSLIDKSDIYDMLHPWLGTGLLTSTGRKWHTHRKIITPSFHFKILQNFHVDMNKNSNKFIEKLRKVSQHDSIFDFQDMTHYLTMDVICDTAMGVHINAMDHHDHKLVQAFKDMCYNINMRAFHPLKRSNLLYRFAPDYPKYCKVLKTLQDFTNEVITKRRETLKLETMEGEENEFSRKKQAFLDTLLSSTIDGKPLTQEEIYEEVSTFMFEGHDTTTSAVAFTVYLLAMHPEIQRKVYAEQKQLLGDNFKDEATFQQIADMQYLDMVIKESLRLYPSVPIVARRTDKEYDINGFVVPVDTTINLFLMALGYNEKYFPDPYRVDPDRWCATKRSQNPFEYLPFSAGPRNCIGQKFALLEVKTVVSKVVRTFEILPPLDELASTDGYSRHFIGLSQAEQRERLPNPSKYDPILSAVLTLKAENGIFLRLRERP</sequence>
<dbReference type="GeneID" id="105228051"/>
<comment type="similarity">
    <text evidence="2">Belongs to the cytochrome P450 family.</text>
</comment>
<reference evidence="10" key="1">
    <citation type="submission" date="2025-08" db="UniProtKB">
        <authorList>
            <consortium name="RefSeq"/>
        </authorList>
    </citation>
    <scope>IDENTIFICATION</scope>
    <source>
        <tissue evidence="10">Adult</tissue>
    </source>
</reference>
<evidence type="ECO:0000313" key="10">
    <source>
        <dbReference type="RefSeq" id="XP_049306983.1"/>
    </source>
</evidence>
<proteinExistence type="inferred from homology"/>
<keyword evidence="9" id="KW-1185">Reference proteome</keyword>
<keyword evidence="4" id="KW-0479">Metal-binding</keyword>
<keyword evidence="8" id="KW-0812">Transmembrane</keyword>
<dbReference type="PANTHER" id="PTHR24291">
    <property type="entry name" value="CYTOCHROME P450 FAMILY 4"/>
    <property type="match status" value="1"/>
</dbReference>
<dbReference type="Pfam" id="PF00067">
    <property type="entry name" value="p450"/>
    <property type="match status" value="2"/>
</dbReference>
<keyword evidence="3" id="KW-0349">Heme</keyword>
<evidence type="ECO:0000256" key="2">
    <source>
        <dbReference type="ARBA" id="ARBA00010617"/>
    </source>
</evidence>
<gene>
    <name evidence="10" type="primary">LOC105228051</name>
</gene>
<dbReference type="CDD" id="cd20628">
    <property type="entry name" value="CYP4"/>
    <property type="match status" value="2"/>
</dbReference>
<keyword evidence="6" id="KW-0408">Iron</keyword>
<dbReference type="SUPFAM" id="SSF48264">
    <property type="entry name" value="Cytochrome P450"/>
    <property type="match status" value="2"/>
</dbReference>
<protein>
    <submittedName>
        <fullName evidence="10">Uncharacterized protein LOC105228051</fullName>
    </submittedName>
</protein>
<name>A0ABM3JCN8_BACDO</name>
<dbReference type="PRINTS" id="PR00385">
    <property type="entry name" value="P450"/>
</dbReference>
<evidence type="ECO:0000313" key="9">
    <source>
        <dbReference type="Proteomes" id="UP001652620"/>
    </source>
</evidence>
<keyword evidence="5" id="KW-0560">Oxidoreductase</keyword>
<evidence type="ECO:0000256" key="1">
    <source>
        <dbReference type="ARBA" id="ARBA00001971"/>
    </source>
</evidence>
<dbReference type="PROSITE" id="PS00086">
    <property type="entry name" value="CYTOCHROME_P450"/>
    <property type="match status" value="2"/>
</dbReference>
<evidence type="ECO:0000256" key="6">
    <source>
        <dbReference type="ARBA" id="ARBA00023004"/>
    </source>
</evidence>
<dbReference type="PANTHER" id="PTHR24291:SF203">
    <property type="entry name" value="CYTOCHROME P450 4D1-RELATED"/>
    <property type="match status" value="1"/>
</dbReference>
<dbReference type="InterPro" id="IPR036396">
    <property type="entry name" value="Cyt_P450_sf"/>
</dbReference>